<gene>
    <name evidence="8" type="ORF">HMPREF1317_1010</name>
</gene>
<proteinExistence type="inferred from homology"/>
<feature type="transmembrane region" description="Helical" evidence="7">
    <location>
        <begin position="249"/>
        <end position="266"/>
    </location>
</feature>
<evidence type="ECO:0000256" key="2">
    <source>
        <dbReference type="ARBA" id="ARBA00008335"/>
    </source>
</evidence>
<evidence type="ECO:0000256" key="6">
    <source>
        <dbReference type="ARBA" id="ARBA00023136"/>
    </source>
</evidence>
<dbReference type="GO" id="GO:0022857">
    <property type="term" value="F:transmembrane transporter activity"/>
    <property type="evidence" value="ECO:0007669"/>
    <property type="project" value="InterPro"/>
</dbReference>
<keyword evidence="5 7" id="KW-1133">Transmembrane helix</keyword>
<dbReference type="GO" id="GO:0012505">
    <property type="term" value="C:endomembrane system"/>
    <property type="evidence" value="ECO:0007669"/>
    <property type="project" value="UniProtKB-SubCell"/>
</dbReference>
<comment type="caution">
    <text evidence="8">The sequence shown here is derived from an EMBL/GenBank/DDBJ whole genome shotgun (WGS) entry which is preliminary data.</text>
</comment>
<dbReference type="PANTHER" id="PTHR23514:SF3">
    <property type="entry name" value="BYPASS OF STOP CODON PROTEIN 6"/>
    <property type="match status" value="1"/>
</dbReference>
<dbReference type="PATRIC" id="fig|1125717.3.peg.1540"/>
<dbReference type="OrthoDB" id="9769325at2"/>
<keyword evidence="6 7" id="KW-0472">Membrane</keyword>
<dbReference type="RefSeq" id="WP_005871544.1">
    <property type="nucleotide sequence ID" value="NZ_AKFS01000247.1"/>
</dbReference>
<organism evidence="8 9">
    <name type="scientific">Schaalia georgiae F0490</name>
    <dbReference type="NCBI Taxonomy" id="1125717"/>
    <lineage>
        <taxon>Bacteria</taxon>
        <taxon>Bacillati</taxon>
        <taxon>Actinomycetota</taxon>
        <taxon>Actinomycetes</taxon>
        <taxon>Actinomycetales</taxon>
        <taxon>Actinomycetaceae</taxon>
        <taxon>Schaalia</taxon>
    </lineage>
</organism>
<keyword evidence="9" id="KW-1185">Reference proteome</keyword>
<dbReference type="Pfam" id="PF07690">
    <property type="entry name" value="MFS_1"/>
    <property type="match status" value="1"/>
</dbReference>
<name>J0N564_9ACTO</name>
<keyword evidence="4 7" id="KW-0812">Transmembrane</keyword>
<evidence type="ECO:0000313" key="8">
    <source>
        <dbReference type="EMBL" id="EJF39572.1"/>
    </source>
</evidence>
<feature type="transmembrane region" description="Helical" evidence="7">
    <location>
        <begin position="71"/>
        <end position="92"/>
    </location>
</feature>
<dbReference type="InterPro" id="IPR051788">
    <property type="entry name" value="MFS_Transporter"/>
</dbReference>
<dbReference type="AlphaFoldDB" id="J0N564"/>
<feature type="transmembrane region" description="Helical" evidence="7">
    <location>
        <begin position="37"/>
        <end position="64"/>
    </location>
</feature>
<dbReference type="EMBL" id="AKFS01000247">
    <property type="protein sequence ID" value="EJF39572.1"/>
    <property type="molecule type" value="Genomic_DNA"/>
</dbReference>
<evidence type="ECO:0000256" key="5">
    <source>
        <dbReference type="ARBA" id="ARBA00022989"/>
    </source>
</evidence>
<evidence type="ECO:0000256" key="3">
    <source>
        <dbReference type="ARBA" id="ARBA00022448"/>
    </source>
</evidence>
<reference evidence="8 9" key="1">
    <citation type="submission" date="2012-05" db="EMBL/GenBank/DDBJ databases">
        <authorList>
            <person name="Harkins D.M."/>
            <person name="Madupu R."/>
            <person name="Durkin A.S."/>
            <person name="Torralba M."/>
            <person name="Methe B."/>
            <person name="Sutton G.G."/>
            <person name="Nelson K.E."/>
        </authorList>
    </citation>
    <scope>NUCLEOTIDE SEQUENCE [LARGE SCALE GENOMIC DNA]</scope>
    <source>
        <strain evidence="8 9">F0490</strain>
    </source>
</reference>
<feature type="transmembrane region" description="Helical" evidence="7">
    <location>
        <begin position="278"/>
        <end position="301"/>
    </location>
</feature>
<dbReference type="InterPro" id="IPR011701">
    <property type="entry name" value="MFS"/>
</dbReference>
<evidence type="ECO:0000256" key="7">
    <source>
        <dbReference type="SAM" id="Phobius"/>
    </source>
</evidence>
<feature type="transmembrane region" description="Helical" evidence="7">
    <location>
        <begin position="143"/>
        <end position="163"/>
    </location>
</feature>
<dbReference type="SUPFAM" id="SSF103473">
    <property type="entry name" value="MFS general substrate transporter"/>
    <property type="match status" value="1"/>
</dbReference>
<evidence type="ECO:0000256" key="1">
    <source>
        <dbReference type="ARBA" id="ARBA00004127"/>
    </source>
</evidence>
<dbReference type="Proteomes" id="UP000004578">
    <property type="component" value="Unassembled WGS sequence"/>
</dbReference>
<keyword evidence="3" id="KW-0813">Transport</keyword>
<dbReference type="InterPro" id="IPR036259">
    <property type="entry name" value="MFS_trans_sf"/>
</dbReference>
<evidence type="ECO:0000313" key="9">
    <source>
        <dbReference type="Proteomes" id="UP000004578"/>
    </source>
</evidence>
<dbReference type="GO" id="GO:0016020">
    <property type="term" value="C:membrane"/>
    <property type="evidence" value="ECO:0007669"/>
    <property type="project" value="TreeGrafter"/>
</dbReference>
<feature type="transmembrane region" description="Helical" evidence="7">
    <location>
        <begin position="12"/>
        <end position="31"/>
    </location>
</feature>
<feature type="transmembrane region" description="Helical" evidence="7">
    <location>
        <begin position="380"/>
        <end position="399"/>
    </location>
</feature>
<accession>J0N564</accession>
<comment type="similarity">
    <text evidence="2">Belongs to the major facilitator superfamily.</text>
</comment>
<dbReference type="PANTHER" id="PTHR23514">
    <property type="entry name" value="BYPASS OF STOP CODON PROTEIN 6"/>
    <property type="match status" value="1"/>
</dbReference>
<evidence type="ECO:0000256" key="4">
    <source>
        <dbReference type="ARBA" id="ARBA00022692"/>
    </source>
</evidence>
<feature type="transmembrane region" description="Helical" evidence="7">
    <location>
        <begin position="209"/>
        <end position="229"/>
    </location>
</feature>
<feature type="transmembrane region" description="Helical" evidence="7">
    <location>
        <begin position="98"/>
        <end position="123"/>
    </location>
</feature>
<dbReference type="Gene3D" id="1.20.1250.20">
    <property type="entry name" value="MFS general substrate transporter like domains"/>
    <property type="match status" value="1"/>
</dbReference>
<protein>
    <submittedName>
        <fullName evidence="8">Transporter, major facilitator family protein</fullName>
    </submittedName>
</protein>
<sequence length="414" mass="42154">MTWTTTRRSSYVGYIVQAIVNNLAPLLFIVFSSRYGIGLAQLGALASLNFAVQLATDLAAAAVVDRVGFRIPMVAAHVLSAVGLVALGVLPLLAAHTFAALCAAVVVYAIGGGLLEVVVSPVVEHIPDDSRPKAAGMALLHSFYCWGQLGVVLVTTGALAVVGEQWWPALPIAWACVPVANGLILVRVPMPETVPEAHRTPLRELGRSGAFLLALALMATGGAAELTMSQWSSFFAQQGTGVAKQVGDVFGPGLFALLMGAARAWHATAGARFDLRRLLMASGAGACACYLVAALAPWAWLSLLGCAGTGLFVALMWPGTFSLTAARFPAGGAAMFALLALGGDLGAAVGPGAASLVASASSALGAPAALLALPGGGLRTGLLVCALVPALFALGVARWNDRAVRPDMPGAGEL</sequence>
<feature type="transmembrane region" description="Helical" evidence="7">
    <location>
        <begin position="169"/>
        <end position="188"/>
    </location>
</feature>
<comment type="subcellular location">
    <subcellularLocation>
        <location evidence="1">Endomembrane system</location>
        <topology evidence="1">Multi-pass membrane protein</topology>
    </subcellularLocation>
</comment>